<dbReference type="Pfam" id="PF07052">
    <property type="entry name" value="Hep_59"/>
    <property type="match status" value="1"/>
</dbReference>
<dbReference type="EMBL" id="MU006112">
    <property type="protein sequence ID" value="KAF2835037.1"/>
    <property type="molecule type" value="Genomic_DNA"/>
</dbReference>
<keyword evidence="3" id="KW-0539">Nucleus</keyword>
<gene>
    <name evidence="5" type="ORF">M501DRAFT_1044660</name>
</gene>
<feature type="region of interest" description="Disordered" evidence="4">
    <location>
        <begin position="160"/>
        <end position="193"/>
    </location>
</feature>
<dbReference type="GO" id="GO:0005681">
    <property type="term" value="C:spliceosomal complex"/>
    <property type="evidence" value="ECO:0007669"/>
    <property type="project" value="TreeGrafter"/>
</dbReference>
<reference evidence="5" key="1">
    <citation type="journal article" date="2020" name="Stud. Mycol.">
        <title>101 Dothideomycetes genomes: a test case for predicting lifestyles and emergence of pathogens.</title>
        <authorList>
            <person name="Haridas S."/>
            <person name="Albert R."/>
            <person name="Binder M."/>
            <person name="Bloem J."/>
            <person name="Labutti K."/>
            <person name="Salamov A."/>
            <person name="Andreopoulos B."/>
            <person name="Baker S."/>
            <person name="Barry K."/>
            <person name="Bills G."/>
            <person name="Bluhm B."/>
            <person name="Cannon C."/>
            <person name="Castanera R."/>
            <person name="Culley D."/>
            <person name="Daum C."/>
            <person name="Ezra D."/>
            <person name="Gonzalez J."/>
            <person name="Henrissat B."/>
            <person name="Kuo A."/>
            <person name="Liang C."/>
            <person name="Lipzen A."/>
            <person name="Lutzoni F."/>
            <person name="Magnuson J."/>
            <person name="Mondo S."/>
            <person name="Nolan M."/>
            <person name="Ohm R."/>
            <person name="Pangilinan J."/>
            <person name="Park H.-J."/>
            <person name="Ramirez L."/>
            <person name="Alfaro M."/>
            <person name="Sun H."/>
            <person name="Tritt A."/>
            <person name="Yoshinaga Y."/>
            <person name="Zwiers L.-H."/>
            <person name="Turgeon B."/>
            <person name="Goodwin S."/>
            <person name="Spatafora J."/>
            <person name="Crous P."/>
            <person name="Grigoriev I."/>
        </authorList>
    </citation>
    <scope>NUCLEOTIDE SEQUENCE</scope>
    <source>
        <strain evidence="5">CBS 101060</strain>
    </source>
</reference>
<feature type="region of interest" description="Disordered" evidence="4">
    <location>
        <begin position="275"/>
        <end position="296"/>
    </location>
</feature>
<feature type="region of interest" description="Disordered" evidence="4">
    <location>
        <begin position="315"/>
        <end position="366"/>
    </location>
</feature>
<dbReference type="GO" id="GO:0000398">
    <property type="term" value="P:mRNA splicing, via spliceosome"/>
    <property type="evidence" value="ECO:0007669"/>
    <property type="project" value="TreeGrafter"/>
</dbReference>
<keyword evidence="6" id="KW-1185">Reference proteome</keyword>
<comment type="subcellular location">
    <subcellularLocation>
        <location evidence="1">Nucleus</location>
    </subcellularLocation>
</comment>
<evidence type="ECO:0000256" key="2">
    <source>
        <dbReference type="ARBA" id="ARBA00007643"/>
    </source>
</evidence>
<dbReference type="Proteomes" id="UP000799429">
    <property type="component" value="Unassembled WGS sequence"/>
</dbReference>
<feature type="compositionally biased region" description="Low complexity" evidence="4">
    <location>
        <begin position="166"/>
        <end position="180"/>
    </location>
</feature>
<evidence type="ECO:0000256" key="3">
    <source>
        <dbReference type="ARBA" id="ARBA00023242"/>
    </source>
</evidence>
<feature type="region of interest" description="Disordered" evidence="4">
    <location>
        <begin position="1"/>
        <end position="69"/>
    </location>
</feature>
<accession>A0A9P4S2B0</accession>
<name>A0A9P4S2B0_9PEZI</name>
<evidence type="ECO:0000256" key="4">
    <source>
        <dbReference type="SAM" id="MobiDB-lite"/>
    </source>
</evidence>
<comment type="similarity">
    <text evidence="2">Belongs to the TLS1 family.</text>
</comment>
<comment type="caution">
    <text evidence="5">The sequence shown here is derived from an EMBL/GenBank/DDBJ whole genome shotgun (WGS) entry which is preliminary data.</text>
</comment>
<sequence length="366" mass="40141">MTDTDIVSTASPAPPEYIEPTFRPAKRRKVFRKRADERSPPPSISGAESAAVDSRGQGEEDYEGESADHSVVELLRRRKQLRQRWRGIEFKAGSEGGSARDPGSDAVALVEEVEQEAQLVERATGRFVVQTGLAGVGEVKDRHMMAYVDSKLAELRAGKLDTSEHTNTTSSALTTTESNTGIGVPETGRQRQPATLGKLQEVDLGDTAVQQNIARTEAAKRRLETGVDEAEDTHRKHPTRLGKDGKPFRSRKRRNSADVARDKLVEEVLRENRLELYDDGSPVPDPDPAAVNNTDNDDRVAEQFRREFLDQLAAKNVRKQAPLPPNVGKVAKGEERPKGPKLGGSRSARAAMRAAEEKAAAAAKRR</sequence>
<dbReference type="AlphaFoldDB" id="A0A9P4S2B0"/>
<evidence type="ECO:0008006" key="7">
    <source>
        <dbReference type="Google" id="ProtNLM"/>
    </source>
</evidence>
<dbReference type="PANTHER" id="PTHR13486:SF2">
    <property type="entry name" value="SPLICING FACTOR C9ORF78"/>
    <property type="match status" value="1"/>
</dbReference>
<evidence type="ECO:0000313" key="5">
    <source>
        <dbReference type="EMBL" id="KAF2835037.1"/>
    </source>
</evidence>
<dbReference type="InterPro" id="IPR010756">
    <property type="entry name" value="Tls1-like"/>
</dbReference>
<protein>
    <recommendedName>
        <fullName evidence="7">Hepatocellular carcinoma-associated antigen 59-domain-containing protein</fullName>
    </recommendedName>
</protein>
<dbReference type="OrthoDB" id="5627at2759"/>
<evidence type="ECO:0000256" key="1">
    <source>
        <dbReference type="ARBA" id="ARBA00004123"/>
    </source>
</evidence>
<feature type="compositionally biased region" description="Polar residues" evidence="4">
    <location>
        <begin position="1"/>
        <end position="11"/>
    </location>
</feature>
<organism evidence="5 6">
    <name type="scientific">Patellaria atrata CBS 101060</name>
    <dbReference type="NCBI Taxonomy" id="1346257"/>
    <lineage>
        <taxon>Eukaryota</taxon>
        <taxon>Fungi</taxon>
        <taxon>Dikarya</taxon>
        <taxon>Ascomycota</taxon>
        <taxon>Pezizomycotina</taxon>
        <taxon>Dothideomycetes</taxon>
        <taxon>Dothideomycetes incertae sedis</taxon>
        <taxon>Patellariales</taxon>
        <taxon>Patellariaceae</taxon>
        <taxon>Patellaria</taxon>
    </lineage>
</organism>
<evidence type="ECO:0000313" key="6">
    <source>
        <dbReference type="Proteomes" id="UP000799429"/>
    </source>
</evidence>
<proteinExistence type="inferred from homology"/>
<feature type="region of interest" description="Disordered" evidence="4">
    <location>
        <begin position="211"/>
        <end position="259"/>
    </location>
</feature>
<dbReference type="PANTHER" id="PTHR13486">
    <property type="entry name" value="TELOMERE LENGTH AND SILENCING PROTEIN 1 TLS1 FAMILY MEMBER"/>
    <property type="match status" value="1"/>
</dbReference>